<evidence type="ECO:0000259" key="11">
    <source>
        <dbReference type="Pfam" id="PF00294"/>
    </source>
</evidence>
<keyword evidence="9 10" id="KW-0067">ATP-binding</keyword>
<reference evidence="13" key="2">
    <citation type="journal article" date="2011" name="Proc. Natl. Acad. Sci. U.S.A.">
        <title>Obligate biotrophy features unraveled by the genomic analysis of rust fungi.</title>
        <authorList>
            <person name="Duplessis S."/>
            <person name="Cuomo C.A."/>
            <person name="Lin Y.-C."/>
            <person name="Aerts A."/>
            <person name="Tisserant E."/>
            <person name="Veneault-Fourrey C."/>
            <person name="Joly D.L."/>
            <person name="Hacquard S."/>
            <person name="Amselem J."/>
            <person name="Cantarel B.L."/>
            <person name="Chiu R."/>
            <person name="Coutinho P.M."/>
            <person name="Feau N."/>
            <person name="Field M."/>
            <person name="Frey P."/>
            <person name="Gelhaye E."/>
            <person name="Goldberg J."/>
            <person name="Grabherr M.G."/>
            <person name="Kodira C.D."/>
            <person name="Kohler A."/>
            <person name="Kuees U."/>
            <person name="Lindquist E.A."/>
            <person name="Lucas S.M."/>
            <person name="Mago R."/>
            <person name="Mauceli E."/>
            <person name="Morin E."/>
            <person name="Murat C."/>
            <person name="Pangilinan J.L."/>
            <person name="Park R."/>
            <person name="Pearson M."/>
            <person name="Quesneville H."/>
            <person name="Rouhier N."/>
            <person name="Sakthikumar S."/>
            <person name="Salamov A.A."/>
            <person name="Schmutz J."/>
            <person name="Selles B."/>
            <person name="Shapiro H."/>
            <person name="Tanguay P."/>
            <person name="Tuskan G.A."/>
            <person name="Henrissat B."/>
            <person name="Van de Peer Y."/>
            <person name="Rouze P."/>
            <person name="Ellis J.G."/>
            <person name="Dodds P.N."/>
            <person name="Schein J.E."/>
            <person name="Zhong S."/>
            <person name="Hamelin R.C."/>
            <person name="Grigoriev I.V."/>
            <person name="Szabo L.J."/>
            <person name="Martin F."/>
        </authorList>
    </citation>
    <scope>NUCLEOTIDE SEQUENCE [LARGE SCALE GENOMIC DNA]</scope>
    <source>
        <strain evidence="13">CRL 75-36-700-3 / race SCCL</strain>
    </source>
</reference>
<evidence type="ECO:0000256" key="5">
    <source>
        <dbReference type="ARBA" id="ARBA00022679"/>
    </source>
</evidence>
<dbReference type="GO" id="GO:0004001">
    <property type="term" value="F:adenosine kinase activity"/>
    <property type="evidence" value="ECO:0007669"/>
    <property type="project" value="UniProtKB-UniRule"/>
</dbReference>
<dbReference type="VEuPathDB" id="FungiDB:PGTG_01200"/>
<dbReference type="GO" id="GO:0044209">
    <property type="term" value="P:AMP salvage"/>
    <property type="evidence" value="ECO:0007669"/>
    <property type="project" value="UniProtKB-UniRule"/>
</dbReference>
<keyword evidence="13" id="KW-1185">Reference proteome</keyword>
<evidence type="ECO:0000313" key="12">
    <source>
        <dbReference type="EMBL" id="EFP75869.2"/>
    </source>
</evidence>
<proteinExistence type="inferred from homology"/>
<dbReference type="OrthoDB" id="10612460at2759"/>
<keyword evidence="5 10" id="KW-0808">Transferase</keyword>
<protein>
    <recommendedName>
        <fullName evidence="4 10">Adenosine kinase</fullName>
        <shortName evidence="10">AK</shortName>
        <ecNumber evidence="4 10">2.7.1.20</ecNumber>
    </recommendedName>
    <alternativeName>
        <fullName evidence="10">Adenosine 5'-phosphotransferase</fullName>
    </alternativeName>
</protein>
<comment type="catalytic activity">
    <reaction evidence="10">
        <text>adenosine + ATP = AMP + ADP + H(+)</text>
        <dbReference type="Rhea" id="RHEA:20824"/>
        <dbReference type="ChEBI" id="CHEBI:15378"/>
        <dbReference type="ChEBI" id="CHEBI:16335"/>
        <dbReference type="ChEBI" id="CHEBI:30616"/>
        <dbReference type="ChEBI" id="CHEBI:456215"/>
        <dbReference type="ChEBI" id="CHEBI:456216"/>
        <dbReference type="EC" id="2.7.1.20"/>
    </reaction>
</comment>
<dbReference type="GeneID" id="10532784"/>
<evidence type="ECO:0000256" key="9">
    <source>
        <dbReference type="ARBA" id="ARBA00022840"/>
    </source>
</evidence>
<name>E3JUZ4_PUCGT</name>
<comment type="similarity">
    <text evidence="3 10">Belongs to the carbohydrate kinase PfkB family.</text>
</comment>
<evidence type="ECO:0000256" key="3">
    <source>
        <dbReference type="ARBA" id="ARBA00010688"/>
    </source>
</evidence>
<dbReference type="Gene3D" id="3.40.1190.20">
    <property type="match status" value="1"/>
</dbReference>
<evidence type="ECO:0000256" key="8">
    <source>
        <dbReference type="ARBA" id="ARBA00022777"/>
    </source>
</evidence>
<dbReference type="GO" id="GO:0006166">
    <property type="term" value="P:purine ribonucleoside salvage"/>
    <property type="evidence" value="ECO:0007669"/>
    <property type="project" value="UniProtKB-KW"/>
</dbReference>
<dbReference type="GO" id="GO:0005524">
    <property type="term" value="F:ATP binding"/>
    <property type="evidence" value="ECO:0007669"/>
    <property type="project" value="UniProtKB-UniRule"/>
</dbReference>
<comment type="cofactor">
    <cofactor evidence="1 10">
        <name>Mg(2+)</name>
        <dbReference type="ChEBI" id="CHEBI:18420"/>
    </cofactor>
</comment>
<dbReference type="PANTHER" id="PTHR45769">
    <property type="entry name" value="ADENOSINE KINASE"/>
    <property type="match status" value="1"/>
</dbReference>
<feature type="domain" description="Carbohydrate kinase PfkB" evidence="11">
    <location>
        <begin position="72"/>
        <end position="126"/>
    </location>
</feature>
<sequence>MVGRYLLQIPVIRWQIPASGCGWPLFRKNLAGIPKDTQGQKGRWPAGRISFQPVEVDMFSSPVEGGHVLIIPFSPLKDQEIFNTNGAGGAFAGGVLTGLVLQKPIDQHIKIGHKLGKMCVGQVGPKFKSYEFQLHKQ</sequence>
<keyword evidence="6 10" id="KW-0660">Purine salvage</keyword>
<dbReference type="InterPro" id="IPR029056">
    <property type="entry name" value="Ribokinase-like"/>
</dbReference>
<dbReference type="KEGG" id="pgr:PGTG_01200"/>
<keyword evidence="10" id="KW-0460">Magnesium</keyword>
<evidence type="ECO:0000256" key="10">
    <source>
        <dbReference type="RuleBase" id="RU368116"/>
    </source>
</evidence>
<evidence type="ECO:0000256" key="1">
    <source>
        <dbReference type="ARBA" id="ARBA00001946"/>
    </source>
</evidence>
<dbReference type="HOGENOM" id="CLU_1866139_0_0_1"/>
<dbReference type="EMBL" id="DS178264">
    <property type="protein sequence ID" value="EFP75869.2"/>
    <property type="molecule type" value="Genomic_DNA"/>
</dbReference>
<dbReference type="Pfam" id="PF00294">
    <property type="entry name" value="PfkB"/>
    <property type="match status" value="1"/>
</dbReference>
<gene>
    <name evidence="12" type="ORF">PGTG_01200</name>
</gene>
<dbReference type="SUPFAM" id="SSF53613">
    <property type="entry name" value="Ribokinase-like"/>
    <property type="match status" value="1"/>
</dbReference>
<dbReference type="RefSeq" id="XP_003320288.2">
    <property type="nucleotide sequence ID" value="XM_003320240.2"/>
</dbReference>
<evidence type="ECO:0000256" key="7">
    <source>
        <dbReference type="ARBA" id="ARBA00022741"/>
    </source>
</evidence>
<evidence type="ECO:0000313" key="13">
    <source>
        <dbReference type="Proteomes" id="UP000008783"/>
    </source>
</evidence>
<reference key="1">
    <citation type="submission" date="2007-01" db="EMBL/GenBank/DDBJ databases">
        <title>The Genome Sequence of Puccinia graminis f. sp. tritici Strain CRL 75-36-700-3.</title>
        <authorList>
            <consortium name="The Broad Institute Genome Sequencing Platform"/>
            <person name="Birren B."/>
            <person name="Lander E."/>
            <person name="Galagan J."/>
            <person name="Nusbaum C."/>
            <person name="Devon K."/>
            <person name="Cuomo C."/>
            <person name="Jaffe D."/>
            <person name="Butler J."/>
            <person name="Alvarez P."/>
            <person name="Gnerre S."/>
            <person name="Grabherr M."/>
            <person name="Mauceli E."/>
            <person name="Brockman W."/>
            <person name="Young S."/>
            <person name="LaButti K."/>
            <person name="Sykes S."/>
            <person name="DeCaprio D."/>
            <person name="Crawford M."/>
            <person name="Koehrsen M."/>
            <person name="Engels R."/>
            <person name="Montgomery P."/>
            <person name="Pearson M."/>
            <person name="Howarth C."/>
            <person name="Larson L."/>
            <person name="White J."/>
            <person name="Zeng Q."/>
            <person name="Kodira C."/>
            <person name="Yandava C."/>
            <person name="Alvarado L."/>
            <person name="O'Leary S."/>
            <person name="Szabo L."/>
            <person name="Dean R."/>
            <person name="Schein J."/>
        </authorList>
    </citation>
    <scope>NUCLEOTIDE SEQUENCE</scope>
    <source>
        <strain>CRL 75-36-700-3</strain>
    </source>
</reference>
<dbReference type="InterPro" id="IPR001805">
    <property type="entry name" value="Adenokinase"/>
</dbReference>
<dbReference type="STRING" id="418459.E3JUZ4"/>
<evidence type="ECO:0000256" key="2">
    <source>
        <dbReference type="ARBA" id="ARBA00004801"/>
    </source>
</evidence>
<dbReference type="PANTHER" id="PTHR45769:SF3">
    <property type="entry name" value="ADENOSINE KINASE"/>
    <property type="match status" value="1"/>
</dbReference>
<dbReference type="Proteomes" id="UP000008783">
    <property type="component" value="Unassembled WGS sequence"/>
</dbReference>
<keyword evidence="7 10" id="KW-0547">Nucleotide-binding</keyword>
<evidence type="ECO:0000256" key="6">
    <source>
        <dbReference type="ARBA" id="ARBA00022726"/>
    </source>
</evidence>
<evidence type="ECO:0000256" key="4">
    <source>
        <dbReference type="ARBA" id="ARBA00012119"/>
    </source>
</evidence>
<comment type="function">
    <text evidence="10">ATP dependent phosphorylation of adenosine and other related nucleoside analogs to monophosphate derivatives.</text>
</comment>
<dbReference type="InParanoid" id="E3JUZ4"/>
<dbReference type="InterPro" id="IPR011611">
    <property type="entry name" value="PfkB_dom"/>
</dbReference>
<accession>E3JUZ4</accession>
<dbReference type="EC" id="2.7.1.20" evidence="4 10"/>
<organism evidence="12 13">
    <name type="scientific">Puccinia graminis f. sp. tritici (strain CRL 75-36-700-3 / race SCCL)</name>
    <name type="common">Black stem rust fungus</name>
    <dbReference type="NCBI Taxonomy" id="418459"/>
    <lineage>
        <taxon>Eukaryota</taxon>
        <taxon>Fungi</taxon>
        <taxon>Dikarya</taxon>
        <taxon>Basidiomycota</taxon>
        <taxon>Pucciniomycotina</taxon>
        <taxon>Pucciniomycetes</taxon>
        <taxon>Pucciniales</taxon>
        <taxon>Pucciniaceae</taxon>
        <taxon>Puccinia</taxon>
    </lineage>
</organism>
<dbReference type="AlphaFoldDB" id="E3JUZ4"/>
<comment type="pathway">
    <text evidence="2 10">Purine metabolism; AMP biosynthesis via salvage pathway; AMP from adenosine: step 1/1.</text>
</comment>
<keyword evidence="8 10" id="KW-0418">Kinase</keyword>